<evidence type="ECO:0000313" key="4">
    <source>
        <dbReference type="Proteomes" id="UP000198744"/>
    </source>
</evidence>
<dbReference type="RefSeq" id="WP_175476551.1">
    <property type="nucleotide sequence ID" value="NZ_FOBS01000024.1"/>
</dbReference>
<keyword evidence="4" id="KW-1185">Reference proteome</keyword>
<organism evidence="3 4">
    <name type="scientific">Syntrophus gentianae</name>
    <dbReference type="NCBI Taxonomy" id="43775"/>
    <lineage>
        <taxon>Bacteria</taxon>
        <taxon>Pseudomonadati</taxon>
        <taxon>Thermodesulfobacteriota</taxon>
        <taxon>Syntrophia</taxon>
        <taxon>Syntrophales</taxon>
        <taxon>Syntrophaceae</taxon>
        <taxon>Syntrophus</taxon>
    </lineage>
</organism>
<evidence type="ECO:0000256" key="1">
    <source>
        <dbReference type="ARBA" id="ARBA00023118"/>
    </source>
</evidence>
<accession>A0A1H7ZJP7</accession>
<dbReference type="InterPro" id="IPR005537">
    <property type="entry name" value="RAMP_III_fam"/>
</dbReference>
<evidence type="ECO:0000259" key="2">
    <source>
        <dbReference type="Pfam" id="PF03787"/>
    </source>
</evidence>
<keyword evidence="1" id="KW-0051">Antiviral defense</keyword>
<feature type="domain" description="CRISPR type III-associated protein" evidence="2">
    <location>
        <begin position="17"/>
        <end position="179"/>
    </location>
</feature>
<dbReference type="GO" id="GO:0051607">
    <property type="term" value="P:defense response to virus"/>
    <property type="evidence" value="ECO:0007669"/>
    <property type="project" value="UniProtKB-KW"/>
</dbReference>
<proteinExistence type="predicted"/>
<name>A0A1H7ZJP7_9BACT</name>
<evidence type="ECO:0000313" key="3">
    <source>
        <dbReference type="EMBL" id="SEM58630.1"/>
    </source>
</evidence>
<dbReference type="AlphaFoldDB" id="A0A1H7ZJP7"/>
<dbReference type="NCBIfam" id="TIGR01894">
    <property type="entry name" value="cas_TM1795_cmr1"/>
    <property type="match status" value="1"/>
</dbReference>
<protein>
    <submittedName>
        <fullName evidence="3">CRISPR-associated protein, Cmr1 family</fullName>
    </submittedName>
</protein>
<reference evidence="3 4" key="1">
    <citation type="submission" date="2016-10" db="EMBL/GenBank/DDBJ databases">
        <authorList>
            <person name="de Groot N.N."/>
        </authorList>
    </citation>
    <scope>NUCLEOTIDE SEQUENCE [LARGE SCALE GENOMIC DNA]</scope>
    <source>
        <strain evidence="3 4">DSM 8423</strain>
    </source>
</reference>
<dbReference type="EMBL" id="FOBS01000024">
    <property type="protein sequence ID" value="SEM58630.1"/>
    <property type="molecule type" value="Genomic_DNA"/>
</dbReference>
<dbReference type="Pfam" id="PF03787">
    <property type="entry name" value="RAMPs"/>
    <property type="match status" value="1"/>
</dbReference>
<gene>
    <name evidence="3" type="ORF">SAMN04489760_12436</name>
</gene>
<dbReference type="STRING" id="43775.SAMN04489760_12436"/>
<dbReference type="InterPro" id="IPR007522">
    <property type="entry name" value="CRISPR-assoc_prot_TM1795"/>
</dbReference>
<dbReference type="Proteomes" id="UP000198744">
    <property type="component" value="Unassembled WGS sequence"/>
</dbReference>
<sequence>MFNISRFKDIKKREFDCEVVTPMFLGGANPKKAEMRAPSIKAVMRFWWRALYEGENIEEMTKDEAKIFGSTEKKSSVSVTIGIQNEKATTNHLPSGKKIMVTSKGGTFPISIIEYLAFGLLDPQKREGKYIKEHFEPNSHLKIILTFPKTIEADLMKALNAMISFGGLGSRSRNGFGSLHCDELTEFTLPKEGPLKSFTAFSKEAYLFNHFKVCDTWHDALYEIGNVYRQSRLNLEGIRHEWNKRALIAMPIEAKNESIPSSIRNGRHAKPYFLHVNKISDGKYQGQILFLPYIYKSGHEDKISRFIEYKEVCKKMNEEIAKGMGGSK</sequence>